<feature type="transmembrane region" description="Helical" evidence="2">
    <location>
        <begin position="85"/>
        <end position="108"/>
    </location>
</feature>
<organism evidence="3 4">
    <name type="scientific">Actinotalea fermentans</name>
    <dbReference type="NCBI Taxonomy" id="43671"/>
    <lineage>
        <taxon>Bacteria</taxon>
        <taxon>Bacillati</taxon>
        <taxon>Actinomycetota</taxon>
        <taxon>Actinomycetes</taxon>
        <taxon>Micrococcales</taxon>
        <taxon>Cellulomonadaceae</taxon>
        <taxon>Actinotalea</taxon>
    </lineage>
</organism>
<keyword evidence="4" id="KW-1185">Reference proteome</keyword>
<protein>
    <submittedName>
        <fullName evidence="3">Uncharacterized protein</fullName>
    </submittedName>
</protein>
<keyword evidence="2" id="KW-0472">Membrane</keyword>
<dbReference type="RefSeq" id="WP_146819912.1">
    <property type="nucleotide sequence ID" value="NZ_BJYK01000009.1"/>
</dbReference>
<comment type="caution">
    <text evidence="3">The sequence shown here is derived from an EMBL/GenBank/DDBJ whole genome shotgun (WGS) entry which is preliminary data.</text>
</comment>
<feature type="region of interest" description="Disordered" evidence="1">
    <location>
        <begin position="243"/>
        <end position="262"/>
    </location>
</feature>
<evidence type="ECO:0000256" key="1">
    <source>
        <dbReference type="SAM" id="MobiDB-lite"/>
    </source>
</evidence>
<proteinExistence type="predicted"/>
<evidence type="ECO:0000313" key="4">
    <source>
        <dbReference type="Proteomes" id="UP000321484"/>
    </source>
</evidence>
<dbReference type="Proteomes" id="UP000321484">
    <property type="component" value="Unassembled WGS sequence"/>
</dbReference>
<evidence type="ECO:0000256" key="2">
    <source>
        <dbReference type="SAM" id="Phobius"/>
    </source>
</evidence>
<name>A0A511Z1D6_9CELL</name>
<feature type="region of interest" description="Disordered" evidence="1">
    <location>
        <begin position="1"/>
        <end position="31"/>
    </location>
</feature>
<gene>
    <name evidence="3" type="ORF">AFE02nite_29860</name>
</gene>
<keyword evidence="2" id="KW-0812">Transmembrane</keyword>
<reference evidence="3 4" key="1">
    <citation type="submission" date="2019-07" db="EMBL/GenBank/DDBJ databases">
        <title>Whole genome shotgun sequence of Actinotalea fermentans NBRC 105374.</title>
        <authorList>
            <person name="Hosoyama A."/>
            <person name="Uohara A."/>
            <person name="Ohji S."/>
            <person name="Ichikawa N."/>
        </authorList>
    </citation>
    <scope>NUCLEOTIDE SEQUENCE [LARGE SCALE GENOMIC DNA]</scope>
    <source>
        <strain evidence="3 4">NBRC 105374</strain>
    </source>
</reference>
<feature type="compositionally biased region" description="Basic and acidic residues" evidence="1">
    <location>
        <begin position="19"/>
        <end position="29"/>
    </location>
</feature>
<dbReference type="OrthoDB" id="3292271at2"/>
<sequence>MKEHRGDPVPQESAPAHASAHEPDDELARRITRALRSREALTPAPAFVARRVEAELALRAGRPTSAGARRQDALRQGARRHGGRIVAAGAATGALAVGVAGAAAAAVADPYSDVARAVESAAQALGIDWSPMPAGYSRDEYDAFWASDYTNDDVAALSELWNTDLIQTKATIGQMLLDGEPVPMVPGSAPQGTDEGVWSTLPDGYTREQYEAFWGAGYTQQDVSALAALWNLDDTETKARAGQMLLDGEPVPVAPGSTPADS</sequence>
<dbReference type="EMBL" id="BJYK01000009">
    <property type="protein sequence ID" value="GEN81252.1"/>
    <property type="molecule type" value="Genomic_DNA"/>
</dbReference>
<accession>A0A511Z1D6</accession>
<dbReference type="AlphaFoldDB" id="A0A511Z1D6"/>
<keyword evidence="2" id="KW-1133">Transmembrane helix</keyword>
<evidence type="ECO:0000313" key="3">
    <source>
        <dbReference type="EMBL" id="GEN81252.1"/>
    </source>
</evidence>